<gene>
    <name evidence="2" type="primary">P0046B10.5</name>
</gene>
<keyword evidence="1" id="KW-0812">Transmembrane</keyword>
<keyword evidence="1" id="KW-0472">Membrane</keyword>
<organism evidence="2">
    <name type="scientific">Oryza sativa subsp. japonica</name>
    <name type="common">Rice</name>
    <dbReference type="NCBI Taxonomy" id="39947"/>
    <lineage>
        <taxon>Eukaryota</taxon>
        <taxon>Viridiplantae</taxon>
        <taxon>Streptophyta</taxon>
        <taxon>Embryophyta</taxon>
        <taxon>Tracheophyta</taxon>
        <taxon>Spermatophyta</taxon>
        <taxon>Magnoliopsida</taxon>
        <taxon>Liliopsida</taxon>
        <taxon>Poales</taxon>
        <taxon>Poaceae</taxon>
        <taxon>BOP clade</taxon>
        <taxon>Oryzoideae</taxon>
        <taxon>Oryzeae</taxon>
        <taxon>Oryzinae</taxon>
        <taxon>Oryza</taxon>
        <taxon>Oryza sativa</taxon>
    </lineage>
</organism>
<reference evidence="2" key="1">
    <citation type="journal article" date="2002" name="Nature">
        <title>The genome sequence and structure of rice chromosome 1.</title>
        <authorList>
            <person name="Sasaki T."/>
            <person name="Matsumoto T."/>
            <person name="Yamamoto K."/>
            <person name="Sakata K."/>
            <person name="Baba T."/>
            <person name="Katayose Y."/>
            <person name="Wu J."/>
            <person name="Niimura Y."/>
            <person name="Cheng Z."/>
            <person name="Nagamura Y."/>
            <person name="Antonio B.A."/>
            <person name="Kanamori H."/>
            <person name="Hosokawa S."/>
            <person name="Masukawa M."/>
            <person name="Arikawa K."/>
            <person name="Chiden Y."/>
            <person name="Hayashi M."/>
            <person name="Okamoto M."/>
            <person name="Ando T."/>
            <person name="Aoki H."/>
            <person name="Arita K."/>
            <person name="Hamada M."/>
            <person name="Harada C."/>
            <person name="Hijishita S."/>
            <person name="Honda M."/>
            <person name="Ichikawa Y."/>
            <person name="Idonuma A."/>
            <person name="Iijima M."/>
            <person name="Ikeda M."/>
            <person name="Ikeno M."/>
            <person name="Itoh S."/>
            <person name="Itoh T."/>
            <person name="Itoh Y."/>
            <person name="Itoh Y."/>
            <person name="Iwabuchi A."/>
            <person name="Kamiya K."/>
            <person name="Karasawa W."/>
            <person name="Katagiri S."/>
            <person name="Kikuta A."/>
            <person name="Kobayashi N."/>
            <person name="Kono I."/>
            <person name="Machita K."/>
            <person name="Maehara T."/>
            <person name="Mizuno H."/>
            <person name="Mizubayashi T."/>
            <person name="Mukai Y."/>
            <person name="Nagasaki H."/>
            <person name="Nakashima M."/>
            <person name="Nakama Y."/>
            <person name="Nakamichi Y."/>
            <person name="Nakamura M."/>
            <person name="Namiki N."/>
            <person name="Negishi M."/>
            <person name="Ohta I."/>
            <person name="Ono N."/>
            <person name="Saji S."/>
            <person name="Sakai K."/>
            <person name="Shibata M."/>
            <person name="Shimokawa T."/>
            <person name="Shomura A."/>
            <person name="Song J."/>
            <person name="Takazaki Y."/>
            <person name="Terasawa K."/>
            <person name="Tsuji K."/>
            <person name="Waki K."/>
            <person name="Yamagata H."/>
            <person name="Yamane H."/>
            <person name="Yoshiki S."/>
            <person name="Yoshihara R."/>
            <person name="Yukawa K."/>
            <person name="Zhong H."/>
            <person name="Iwama H."/>
            <person name="Endo T."/>
            <person name="Ito H."/>
            <person name="Hahn J.H."/>
            <person name="Kim H.I."/>
            <person name="Eun M.Y."/>
            <person name="Yano M."/>
            <person name="Jiang J."/>
            <person name="Gojobori T."/>
        </authorList>
    </citation>
    <scope>NUCLEOTIDE SEQUENCE [LARGE SCALE GENOMIC DNA]</scope>
</reference>
<protein>
    <submittedName>
        <fullName evidence="2">Uncharacterized protein</fullName>
    </submittedName>
</protein>
<feature type="transmembrane region" description="Helical" evidence="1">
    <location>
        <begin position="32"/>
        <end position="57"/>
    </location>
</feature>
<accession>Q8LQY5</accession>
<name>Q8LQY5_ORYSJ</name>
<evidence type="ECO:0000313" key="2">
    <source>
        <dbReference type="EMBL" id="BAB93267.1"/>
    </source>
</evidence>
<proteinExistence type="predicted"/>
<sequence>MMNRMVLCVGGGLCVRVKLVYIGCGAGNATAWGAVVPLFTLVPTAMLIYISIVLYAFTH</sequence>
<evidence type="ECO:0000256" key="1">
    <source>
        <dbReference type="SAM" id="Phobius"/>
    </source>
</evidence>
<dbReference type="AlphaFoldDB" id="Q8LQY5"/>
<dbReference type="EMBL" id="AP003314">
    <property type="protein sequence ID" value="BAB93267.1"/>
    <property type="molecule type" value="Genomic_DNA"/>
</dbReference>
<keyword evidence="1" id="KW-1133">Transmembrane helix</keyword>
<dbReference type="Proteomes" id="UP000817658">
    <property type="component" value="Chromosome 1"/>
</dbReference>